<dbReference type="OrthoDB" id="3661391at2"/>
<dbReference type="Proteomes" id="UP000265325">
    <property type="component" value="Unassembled WGS sequence"/>
</dbReference>
<evidence type="ECO:0000313" key="2">
    <source>
        <dbReference type="Proteomes" id="UP000265325"/>
    </source>
</evidence>
<dbReference type="SUPFAM" id="SSF53756">
    <property type="entry name" value="UDP-Glycosyltransferase/glycogen phosphorylase"/>
    <property type="match status" value="1"/>
</dbReference>
<dbReference type="AlphaFoldDB" id="A0A2P2GS17"/>
<organism evidence="1 2">
    <name type="scientific">Streptomyces showdoensis</name>
    <dbReference type="NCBI Taxonomy" id="68268"/>
    <lineage>
        <taxon>Bacteria</taxon>
        <taxon>Bacillati</taxon>
        <taxon>Actinomycetota</taxon>
        <taxon>Actinomycetes</taxon>
        <taxon>Kitasatosporales</taxon>
        <taxon>Streptomycetaceae</taxon>
        <taxon>Streptomyces</taxon>
    </lineage>
</organism>
<gene>
    <name evidence="1" type="ORF">VO63_08990</name>
</gene>
<comment type="caution">
    <text evidence="1">The sequence shown here is derived from an EMBL/GenBank/DDBJ whole genome shotgun (WGS) entry which is preliminary data.</text>
</comment>
<evidence type="ECO:0000313" key="1">
    <source>
        <dbReference type="EMBL" id="KKZ74296.1"/>
    </source>
</evidence>
<sequence>MGPERLRVPVGRDSTRWRTREGLRTVLFIVHNVTSATRLLDVLPLFDDAPDVLCLATCTGSSPFQAGVPELLDGAGLPVVPWEQARELATEGRIDLAVTASYGGELHFFEGKLTILSHGVGYNKRLPTPDTGGGAREPSAAAPVFGTAPEWVLHEGRPLATATVLSHPEQLERLRRDCPEAAATAVLAGDPCFDRMLALRHRRPALRRAFGVGDGRRLVVLNSTWGRASLAGSDAFPALLRESAETLPADEYRLCAVLHPNIWYGHGPGQVRRWLRRAEDSGLTPIDPLGPWRQAVAAADCVLGDHGSVTYYAAALGLPVLLGAFAHEDLDPASPVAELGRTAPALRPGVPLRAQLDAVIEGHVPGRYDGFAATASSDPGGSARLLRTLFHSLLRLPEPARPARLDPLPVPEGLGPPAVTVPVRVLTSVRPTGPDGLPEITVTRHADPAAEPDAPDADAAHTAVDEATADTGQLALADVIVDRLRNGDPAGPRAAELLRQYPYAGLVAVRTGPGSCLVRAREDTAEGAGDASLELTALPRPDGFADPCDPAAYASAVHAWRTGGRPLTALAAAGTLVVVTGAVRHRVGVRAVGARAGAEGPGPG</sequence>
<reference evidence="1 2" key="1">
    <citation type="submission" date="2015-05" db="EMBL/GenBank/DDBJ databases">
        <title>Draft Genome assembly of Streptomyces showdoensis.</title>
        <authorList>
            <person name="Thapa K.K."/>
            <person name="Metsa-Ketela M."/>
        </authorList>
    </citation>
    <scope>NUCLEOTIDE SEQUENCE [LARGE SCALE GENOMIC DNA]</scope>
    <source>
        <strain evidence="1 2">ATCC 15227</strain>
    </source>
</reference>
<name>A0A2P2GS17_STREW</name>
<protein>
    <recommendedName>
        <fullName evidence="3">Translation initiation factor 2</fullName>
    </recommendedName>
</protein>
<proteinExistence type="predicted"/>
<accession>A0A2P2GS17</accession>
<keyword evidence="2" id="KW-1185">Reference proteome</keyword>
<evidence type="ECO:0008006" key="3">
    <source>
        <dbReference type="Google" id="ProtNLM"/>
    </source>
</evidence>
<dbReference type="EMBL" id="LAQS01000010">
    <property type="protein sequence ID" value="KKZ74296.1"/>
    <property type="molecule type" value="Genomic_DNA"/>
</dbReference>